<dbReference type="EMBL" id="CP066310">
    <property type="protein sequence ID" value="QQE88553.1"/>
    <property type="molecule type" value="Genomic_DNA"/>
</dbReference>
<dbReference type="CDD" id="cd00093">
    <property type="entry name" value="HTH_XRE"/>
    <property type="match status" value="1"/>
</dbReference>
<dbReference type="InterPro" id="IPR001387">
    <property type="entry name" value="Cro/C1-type_HTH"/>
</dbReference>
<proteinExistence type="predicted"/>
<gene>
    <name evidence="2" type="ORF">GKQ51_20345</name>
</gene>
<name>A0AAP9YDD0_9GAMM</name>
<dbReference type="InterPro" id="IPR017507">
    <property type="entry name" value="Tscrpt_reg_HipB-like"/>
</dbReference>
<protein>
    <submittedName>
        <fullName evidence="2">Helix-turn-helix transcriptional regulator</fullName>
    </submittedName>
</protein>
<dbReference type="Gene3D" id="1.10.260.40">
    <property type="entry name" value="lambda repressor-like DNA-binding domains"/>
    <property type="match status" value="1"/>
</dbReference>
<dbReference type="SMART" id="SM00530">
    <property type="entry name" value="HTH_XRE"/>
    <property type="match status" value="1"/>
</dbReference>
<reference evidence="2 3" key="1">
    <citation type="submission" date="2020-12" db="EMBL/GenBank/DDBJ databases">
        <title>Genomic Analysis and Response surface optimization of nitrogen-fixing conditions for A. chroococcum strain HR1, Isolation from rhizosphere soil.</title>
        <authorList>
            <person name="Li J."/>
            <person name="Yang H."/>
            <person name="Liu H."/>
            <person name="Wang C."/>
            <person name="Tian Y."/>
            <person name="Lu X.Y."/>
        </authorList>
    </citation>
    <scope>NUCLEOTIDE SEQUENCE [LARGE SCALE GENOMIC DNA]</scope>
    <source>
        <strain evidence="2 3">HR1</strain>
    </source>
</reference>
<dbReference type="Proteomes" id="UP000596192">
    <property type="component" value="Chromosome"/>
</dbReference>
<dbReference type="RefSeq" id="WP_198866822.1">
    <property type="nucleotide sequence ID" value="NZ_CP066310.1"/>
</dbReference>
<dbReference type="InterPro" id="IPR010982">
    <property type="entry name" value="Lambda_DNA-bd_dom_sf"/>
</dbReference>
<feature type="domain" description="HTH cro/C1-type" evidence="1">
    <location>
        <begin position="28"/>
        <end position="84"/>
    </location>
</feature>
<organism evidence="2 3">
    <name type="scientific">Azotobacter chroococcum</name>
    <dbReference type="NCBI Taxonomy" id="353"/>
    <lineage>
        <taxon>Bacteria</taxon>
        <taxon>Pseudomonadati</taxon>
        <taxon>Pseudomonadota</taxon>
        <taxon>Gammaproteobacteria</taxon>
        <taxon>Pseudomonadales</taxon>
        <taxon>Pseudomonadaceae</taxon>
        <taxon>Azotobacter</taxon>
    </lineage>
</organism>
<accession>A0AAP9YDD0</accession>
<dbReference type="PROSITE" id="PS50943">
    <property type="entry name" value="HTH_CROC1"/>
    <property type="match status" value="1"/>
</dbReference>
<dbReference type="SUPFAM" id="SSF47413">
    <property type="entry name" value="lambda repressor-like DNA-binding domains"/>
    <property type="match status" value="1"/>
</dbReference>
<evidence type="ECO:0000313" key="3">
    <source>
        <dbReference type="Proteomes" id="UP000596192"/>
    </source>
</evidence>
<evidence type="ECO:0000259" key="1">
    <source>
        <dbReference type="PROSITE" id="PS50943"/>
    </source>
</evidence>
<dbReference type="Pfam" id="PF01381">
    <property type="entry name" value="HTH_3"/>
    <property type="match status" value="1"/>
</dbReference>
<dbReference type="GO" id="GO:0003677">
    <property type="term" value="F:DNA binding"/>
    <property type="evidence" value="ECO:0007669"/>
    <property type="project" value="InterPro"/>
</dbReference>
<dbReference type="NCBIfam" id="TIGR03070">
    <property type="entry name" value="couple_hipB"/>
    <property type="match status" value="1"/>
</dbReference>
<dbReference type="AlphaFoldDB" id="A0AAP9YDD0"/>
<sequence length="95" mass="10028">MWLALAKTFPNGKIHDHYSTTQQLGKALRAARKQLGLTQSQLALAAGVGLRFIVDLEAGKPTLRLENSLRVIEALGGEISLNGLPAPTGGDDHGA</sequence>
<evidence type="ECO:0000313" key="2">
    <source>
        <dbReference type="EMBL" id="QQE88553.1"/>
    </source>
</evidence>